<dbReference type="GO" id="GO:0005524">
    <property type="term" value="F:ATP binding"/>
    <property type="evidence" value="ECO:0007669"/>
    <property type="project" value="UniProtKB-KW"/>
</dbReference>
<evidence type="ECO:0000256" key="2">
    <source>
        <dbReference type="ARBA" id="ARBA00022801"/>
    </source>
</evidence>
<dbReference type="CDD" id="cd18793">
    <property type="entry name" value="SF2_C_SNF"/>
    <property type="match status" value="1"/>
</dbReference>
<comment type="caution">
    <text evidence="7">The sequence shown here is derived from an EMBL/GenBank/DDBJ whole genome shotgun (WGS) entry which is preliminary data.</text>
</comment>
<dbReference type="InterPro" id="IPR038718">
    <property type="entry name" value="SNF2-like_sf"/>
</dbReference>
<feature type="region of interest" description="Disordered" evidence="4">
    <location>
        <begin position="1"/>
        <end position="41"/>
    </location>
</feature>
<dbReference type="PANTHER" id="PTHR45626:SF22">
    <property type="entry name" value="DNA REPAIR PROTEIN RAD5"/>
    <property type="match status" value="1"/>
</dbReference>
<organism evidence="7">
    <name type="scientific">Fusarium oxysporum f. sp. cepae</name>
    <dbReference type="NCBI Taxonomy" id="396571"/>
    <lineage>
        <taxon>Eukaryota</taxon>
        <taxon>Fungi</taxon>
        <taxon>Dikarya</taxon>
        <taxon>Ascomycota</taxon>
        <taxon>Pezizomycotina</taxon>
        <taxon>Sordariomycetes</taxon>
        <taxon>Hypocreomycetidae</taxon>
        <taxon>Hypocreales</taxon>
        <taxon>Nectriaceae</taxon>
        <taxon>Fusarium</taxon>
        <taxon>Fusarium oxysporum species complex</taxon>
    </lineage>
</organism>
<keyword evidence="3" id="KW-0067">ATP-binding</keyword>
<evidence type="ECO:0000256" key="4">
    <source>
        <dbReference type="SAM" id="MobiDB-lite"/>
    </source>
</evidence>
<feature type="compositionally biased region" description="Low complexity" evidence="4">
    <location>
        <begin position="28"/>
        <end position="40"/>
    </location>
</feature>
<dbReference type="Pfam" id="PF00176">
    <property type="entry name" value="SNF2-rel_dom"/>
    <property type="match status" value="1"/>
</dbReference>
<dbReference type="GO" id="GO:0016787">
    <property type="term" value="F:hydrolase activity"/>
    <property type="evidence" value="ECO:0007669"/>
    <property type="project" value="UniProtKB-KW"/>
</dbReference>
<feature type="domain" description="Helicase C-terminal" evidence="6">
    <location>
        <begin position="697"/>
        <end position="844"/>
    </location>
</feature>
<dbReference type="PANTHER" id="PTHR45626">
    <property type="entry name" value="TRANSCRIPTION TERMINATION FACTOR 2-RELATED"/>
    <property type="match status" value="1"/>
</dbReference>
<sequence>MSSKRQLANHDGADNPIAKRQHLELFPDSTSSTLDGSTTSEKANSGWCIDYMDTTSPSNQSSAPQSICFGTLCEVQAKPTGFLNAGSALQPNANQCLGTGASEFFLLDIYLQESTYGFTIPNASTFVMIDLITAEKLDILEETAVFTKAVFEARVLRQLSRTAKKSFEISVNIYGRELDACDIGQQLSKVGAFLQHPFYLEDGVEYLNPQFFDLEDGPRYMTHLVGMDDSKFQAKTFSDAVEVTLTSLDHGMPALAINDLDIIVTDDLITPLQDHQKAALSFIQRRENSEYCQQVARELLFHTRIASHNAIPTFALGGILADVMGLGKTLTILVSIQLARLAAENFQNVNTAVGMDQPTYPRTSATLVVVTSTQVMEVWRSEVSRHFRAGSLRVYTFHGDSRPTQPAALMNYDIVLTTFATLVSDCKRRKVLQNLEWFRVVLDEAHWIRNPSSKQFKAVEGLVTERRWCISGTPIQNCINDLVSLLRFLKFEPFSNMDVFRQHILEPLRAENLLESTNPLQILLQGFCLRRTEKYLNLPAADHELVTLSLHHDEQTLYDDVFRKYRRELDDLVSSLTKLDKKRTTLRFSMISELRRICNHGTLLEPPRTLDDVNTHASCDYCNAAEKDNMAKLNGDFICPECDRSLSVSTPSASKSRSQSVQLSPLEESSLPYEMKDVCTTALDARSPGLNSGLSTKLQSVADNICQRSKSLVFSYWTTTLDLLQTLLEQRLIVLRRIDGRLGNEDRLRVLDEFKNDPTMSVLLITMQTGAVGLTLTVATQVHIIEPQWNPSVEEQAIARALRMGQTNSVKVFRYIMKNTVEERILCLQRKKRDLIKFTIDGNSENKGCGNLEDLKFILNI</sequence>
<evidence type="ECO:0000256" key="1">
    <source>
        <dbReference type="ARBA" id="ARBA00022741"/>
    </source>
</evidence>
<dbReference type="Gene3D" id="3.40.50.10810">
    <property type="entry name" value="Tandem AAA-ATPase domain"/>
    <property type="match status" value="1"/>
</dbReference>
<dbReference type="GO" id="GO:0006281">
    <property type="term" value="P:DNA repair"/>
    <property type="evidence" value="ECO:0007669"/>
    <property type="project" value="TreeGrafter"/>
</dbReference>
<evidence type="ECO:0000259" key="5">
    <source>
        <dbReference type="PROSITE" id="PS51192"/>
    </source>
</evidence>
<accession>A0A3L6NPW5</accession>
<dbReference type="AlphaFoldDB" id="A0A3L6NPW5"/>
<dbReference type="GO" id="GO:0005634">
    <property type="term" value="C:nucleus"/>
    <property type="evidence" value="ECO:0007669"/>
    <property type="project" value="TreeGrafter"/>
</dbReference>
<dbReference type="EMBL" id="MRCU01000004">
    <property type="protein sequence ID" value="RKK20162.1"/>
    <property type="molecule type" value="Genomic_DNA"/>
</dbReference>
<evidence type="ECO:0000313" key="7">
    <source>
        <dbReference type="EMBL" id="RKK20162.1"/>
    </source>
</evidence>
<dbReference type="InterPro" id="IPR027417">
    <property type="entry name" value="P-loop_NTPase"/>
</dbReference>
<dbReference type="CDD" id="cd18008">
    <property type="entry name" value="DEXDc_SHPRH-like"/>
    <property type="match status" value="1"/>
</dbReference>
<dbReference type="Proteomes" id="UP000270866">
    <property type="component" value="Chromosome 7"/>
</dbReference>
<keyword evidence="2" id="KW-0378">Hydrolase</keyword>
<name>A0A3L6NPW5_FUSOX</name>
<proteinExistence type="predicted"/>
<dbReference type="InterPro" id="IPR001650">
    <property type="entry name" value="Helicase_C-like"/>
</dbReference>
<dbReference type="InterPro" id="IPR000330">
    <property type="entry name" value="SNF2_N"/>
</dbReference>
<dbReference type="InterPro" id="IPR014001">
    <property type="entry name" value="Helicase_ATP-bd"/>
</dbReference>
<keyword evidence="1" id="KW-0547">Nucleotide-binding</keyword>
<dbReference type="GO" id="GO:0008094">
    <property type="term" value="F:ATP-dependent activity, acting on DNA"/>
    <property type="evidence" value="ECO:0007669"/>
    <property type="project" value="TreeGrafter"/>
</dbReference>
<dbReference type="PROSITE" id="PS51194">
    <property type="entry name" value="HELICASE_CTER"/>
    <property type="match status" value="1"/>
</dbReference>
<reference evidence="7" key="1">
    <citation type="journal article" date="2018" name="Sci. Rep.">
        <title>Characterisation of pathogen-specific regions and novel effector candidates in Fusarium oxysporum f. sp. cepae.</title>
        <authorList>
            <person name="Armitage A.D."/>
            <person name="Taylor A."/>
            <person name="Sobczyk M.K."/>
            <person name="Baxter L."/>
            <person name="Greenfield B.P."/>
            <person name="Bates H.J."/>
            <person name="Wilson F."/>
            <person name="Jackson A.C."/>
            <person name="Ott S."/>
            <person name="Harrison R.J."/>
            <person name="Clarkson J.P."/>
        </authorList>
    </citation>
    <scope>NUCLEOTIDE SEQUENCE [LARGE SCALE GENOMIC DNA]</scope>
    <source>
        <strain evidence="7">FoC_Fus2</strain>
    </source>
</reference>
<evidence type="ECO:0000256" key="3">
    <source>
        <dbReference type="ARBA" id="ARBA00022840"/>
    </source>
</evidence>
<dbReference type="SUPFAM" id="SSF52540">
    <property type="entry name" value="P-loop containing nucleoside triphosphate hydrolases"/>
    <property type="match status" value="2"/>
</dbReference>
<dbReference type="SMART" id="SM00487">
    <property type="entry name" value="DEXDc"/>
    <property type="match status" value="1"/>
</dbReference>
<protein>
    <submittedName>
        <fullName evidence="7">Uncharacterized protein</fullName>
    </submittedName>
</protein>
<feature type="domain" description="Helicase ATP-binding" evidence="5">
    <location>
        <begin position="309"/>
        <end position="492"/>
    </location>
</feature>
<gene>
    <name evidence="7" type="ORF">BFJ65_g6866</name>
</gene>
<dbReference type="Pfam" id="PF00271">
    <property type="entry name" value="Helicase_C"/>
    <property type="match status" value="1"/>
</dbReference>
<dbReference type="InterPro" id="IPR050628">
    <property type="entry name" value="SNF2_RAD54_helicase_TF"/>
</dbReference>
<dbReference type="PROSITE" id="PS51192">
    <property type="entry name" value="HELICASE_ATP_BIND_1"/>
    <property type="match status" value="1"/>
</dbReference>
<dbReference type="SMART" id="SM00490">
    <property type="entry name" value="HELICc"/>
    <property type="match status" value="1"/>
</dbReference>
<evidence type="ECO:0000259" key="6">
    <source>
        <dbReference type="PROSITE" id="PS51194"/>
    </source>
</evidence>
<dbReference type="InterPro" id="IPR049730">
    <property type="entry name" value="SNF2/RAD54-like_C"/>
</dbReference>
<dbReference type="Gene3D" id="3.40.50.300">
    <property type="entry name" value="P-loop containing nucleotide triphosphate hydrolases"/>
    <property type="match status" value="1"/>
</dbReference>